<evidence type="ECO:0000256" key="2">
    <source>
        <dbReference type="ARBA" id="ARBA00022833"/>
    </source>
</evidence>
<dbReference type="GO" id="GO:0046872">
    <property type="term" value="F:metal ion binding"/>
    <property type="evidence" value="ECO:0007669"/>
    <property type="project" value="UniProtKB-KW"/>
</dbReference>
<sequence length="478" mass="53255">MEPKRAQRALKFYNKVKSGCLTCNPPAPGSALATSHSGLFNSTSERRSFFYFHSQACQPLGGYFNASFWGREVMQAAIHSPPVRHLVIALGAAYESFEGGTPGQDTQFTLQHCNRAIRDLAVLSIKPSQHPSAEEVCRILTASLLFIYIASIRGQFQEAFQHVRSAAKILQDFERCTQVQDGTKASTYPVPIARLRSLITSVYGQLRAMVNDSALDAGSHDLLVTEIKPATIFTSLPDAHSYVEQLFHNTLAFLQRTGLDPPSTQEQLGAAVARHKELCHALESSENALNVLEHGLAEGRGPAVHNGIVILRIYHLLLGIRLRIDVLQPENREASFDDLEAYLEEMLRHCESLVQQEDQQQKQPSCSSGLGYVMPLHMVAARCRNPLLRRRAVNLLSTRPRREGLWDASLAARIVLQTIEMEEEASHLSRSEVEDSAGAGRVLEVKLELQGDRTAALRFVTVEDWKQGRKGTQRLIEW</sequence>
<evidence type="ECO:0000313" key="8">
    <source>
        <dbReference type="Proteomes" id="UP001197093"/>
    </source>
</evidence>
<keyword evidence="2" id="KW-0862">Zinc</keyword>
<keyword evidence="6" id="KW-0539">Nucleus</keyword>
<proteinExistence type="predicted"/>
<accession>A0AAD4HYZ1</accession>
<evidence type="ECO:0000256" key="1">
    <source>
        <dbReference type="ARBA" id="ARBA00022723"/>
    </source>
</evidence>
<name>A0AAD4HYZ1_9PEZI</name>
<dbReference type="PANTHER" id="PTHR36206">
    <property type="entry name" value="ASPERCRYPTIN BIOSYNTHESIS CLUSTER-SPECIFIC TRANSCRIPTION REGULATOR ATNN-RELATED"/>
    <property type="match status" value="1"/>
</dbReference>
<keyword evidence="1" id="KW-0479">Metal-binding</keyword>
<reference evidence="7" key="1">
    <citation type="submission" date="2023-02" db="EMBL/GenBank/DDBJ databases">
        <authorList>
            <person name="Palmer J.M."/>
        </authorList>
    </citation>
    <scope>NUCLEOTIDE SEQUENCE</scope>
    <source>
        <strain evidence="7">FW57</strain>
    </source>
</reference>
<dbReference type="PANTHER" id="PTHR36206:SF12">
    <property type="entry name" value="ASPERCRYPTIN BIOSYNTHESIS CLUSTER-SPECIFIC TRANSCRIPTION REGULATOR ATNN-RELATED"/>
    <property type="match status" value="1"/>
</dbReference>
<keyword evidence="3" id="KW-0805">Transcription regulation</keyword>
<protein>
    <recommendedName>
        <fullName evidence="9">C6 zinc finger domain protein</fullName>
    </recommendedName>
</protein>
<comment type="caution">
    <text evidence="7">The sequence shown here is derived from an EMBL/GenBank/DDBJ whole genome shotgun (WGS) entry which is preliminary data.</text>
</comment>
<dbReference type="AlphaFoldDB" id="A0AAD4HYZ1"/>
<dbReference type="GO" id="GO:0003677">
    <property type="term" value="F:DNA binding"/>
    <property type="evidence" value="ECO:0007669"/>
    <property type="project" value="UniProtKB-KW"/>
</dbReference>
<keyword evidence="4" id="KW-0238">DNA-binding</keyword>
<organism evidence="7 8">
    <name type="scientific">Staphylotrichum longicolle</name>
    <dbReference type="NCBI Taxonomy" id="669026"/>
    <lineage>
        <taxon>Eukaryota</taxon>
        <taxon>Fungi</taxon>
        <taxon>Dikarya</taxon>
        <taxon>Ascomycota</taxon>
        <taxon>Pezizomycotina</taxon>
        <taxon>Sordariomycetes</taxon>
        <taxon>Sordariomycetidae</taxon>
        <taxon>Sordariales</taxon>
        <taxon>Chaetomiaceae</taxon>
        <taxon>Staphylotrichum</taxon>
    </lineage>
</organism>
<dbReference type="InterPro" id="IPR052360">
    <property type="entry name" value="Transcr_Regulatory_Proteins"/>
</dbReference>
<evidence type="ECO:0000256" key="5">
    <source>
        <dbReference type="ARBA" id="ARBA00023163"/>
    </source>
</evidence>
<evidence type="ECO:0000256" key="4">
    <source>
        <dbReference type="ARBA" id="ARBA00023125"/>
    </source>
</evidence>
<dbReference type="Proteomes" id="UP001197093">
    <property type="component" value="Unassembled WGS sequence"/>
</dbReference>
<dbReference type="EMBL" id="JAHCVI010000003">
    <property type="protein sequence ID" value="KAG7288406.1"/>
    <property type="molecule type" value="Genomic_DNA"/>
</dbReference>
<gene>
    <name evidence="7" type="ORF">NEMBOFW57_007938</name>
</gene>
<evidence type="ECO:0000256" key="6">
    <source>
        <dbReference type="ARBA" id="ARBA00023242"/>
    </source>
</evidence>
<keyword evidence="8" id="KW-1185">Reference proteome</keyword>
<keyword evidence="5" id="KW-0804">Transcription</keyword>
<evidence type="ECO:0008006" key="9">
    <source>
        <dbReference type="Google" id="ProtNLM"/>
    </source>
</evidence>
<evidence type="ECO:0000313" key="7">
    <source>
        <dbReference type="EMBL" id="KAG7288406.1"/>
    </source>
</evidence>
<evidence type="ECO:0000256" key="3">
    <source>
        <dbReference type="ARBA" id="ARBA00023015"/>
    </source>
</evidence>